<dbReference type="PANTHER" id="PTHR23110:SF94">
    <property type="entry name" value="ZINC FINGER PROTEIN CHINMO"/>
    <property type="match status" value="1"/>
</dbReference>
<evidence type="ECO:0000256" key="5">
    <source>
        <dbReference type="SAM" id="MobiDB-lite"/>
    </source>
</evidence>
<feature type="coiled-coil region" evidence="4">
    <location>
        <begin position="651"/>
        <end position="680"/>
    </location>
</feature>
<dbReference type="EMBL" id="CH479187">
    <property type="protein sequence ID" value="EDW39912.1"/>
    <property type="molecule type" value="Genomic_DNA"/>
</dbReference>
<dbReference type="OMA" id="PFRCEWC"/>
<feature type="compositionally biased region" description="Polar residues" evidence="5">
    <location>
        <begin position="379"/>
        <end position="402"/>
    </location>
</feature>
<feature type="domain" description="C2H2-type" evidence="7">
    <location>
        <begin position="513"/>
        <end position="541"/>
    </location>
</feature>
<sequence length="813" mass="85080">MDPQQQFCLKWNSYSSNLAITFSNLFKSDLLADVTLSCDGAVFKAHKLILAACSKKFADLFENTPTNGQCVIILEATTPDNMAALLEFMYKGEVHVSQEALNSFLKSAESLQVKGLSTETGRLAAQQAQQQHMGDSSPLDSPTGRRSMRNSLSGSSIMPGGGAGIGLGSGSGVNSIPGSLGNGNGLSLAGALSGMAAGGMAAAASVAASGLSALAASANALDRCGSAGGNIIGGTAAGHGPLSAGSGAGGAGGNGVGGNNGPISLGSGAGAALHLGGSTGSLKQECDSMMHPGSSSSSTMGYTHVPPMYRPISYEPLRKRALRSPYAEQELRGSVLRDGSKNSSSECPSPINKPPYHRPSSSASSTAPTEADTMHSERASPQSSRYENHSPSTTAGNGNANSGLDRIVKSERNNGSANEANDDDRELMDESTDNGAEDLRVKLENSNYSPPPPPNSNTSSTTPNALLENLKNADGTLSGNLAASIAPADMLNVWNATKMNNKNSVNTADGKKLKCLYCDRLYGYETNLRAHIRQRHQGIRVPCPFCERTFTRNNTEAAATAAAAVVMSAHKEAAKQRKRKSLKMALEKCMQRRDAMAAVPEAVGGGKEAAASEMEAPSQASGAHTIHTSGSAGTEPFSYEQQQQKMHHELAQQIKAAMAVEQAQRAEAEAEAEAMDTTMNTTVNTTLTTTTTNTSHTTTGTSDGGSGSDAEAEASDGSLERMRTQTNMEVDMESVPEPQPGSELVVVEPKIEPLSDTEDEDEHDHHLHMSEPEPEPEPEIYNRMPHTPTNPPHTIPPNDTPTLTSTPKVNVEQ</sequence>
<feature type="region of interest" description="Disordered" evidence="5">
    <location>
        <begin position="121"/>
        <end position="157"/>
    </location>
</feature>
<dbReference type="InterPro" id="IPR011333">
    <property type="entry name" value="SKP1/BTB/POZ_sf"/>
</dbReference>
<dbReference type="PhylomeDB" id="B4GQP0"/>
<evidence type="ECO:0000256" key="2">
    <source>
        <dbReference type="ARBA" id="ARBA00023242"/>
    </source>
</evidence>
<dbReference type="PROSITE" id="PS50157">
    <property type="entry name" value="ZINC_FINGER_C2H2_2"/>
    <property type="match status" value="1"/>
</dbReference>
<dbReference type="Proteomes" id="UP000008744">
    <property type="component" value="Unassembled WGS sequence"/>
</dbReference>
<keyword evidence="3" id="KW-0479">Metal-binding</keyword>
<dbReference type="GO" id="GO:0005634">
    <property type="term" value="C:nucleus"/>
    <property type="evidence" value="ECO:0007669"/>
    <property type="project" value="UniProtKB-SubCell"/>
</dbReference>
<dbReference type="PROSITE" id="PS50097">
    <property type="entry name" value="BTB"/>
    <property type="match status" value="1"/>
</dbReference>
<dbReference type="Gene3D" id="3.30.710.10">
    <property type="entry name" value="Potassium Channel Kv1.1, Chain A"/>
    <property type="match status" value="1"/>
</dbReference>
<proteinExistence type="predicted"/>
<feature type="compositionally biased region" description="Polar residues" evidence="5">
    <location>
        <begin position="803"/>
        <end position="813"/>
    </location>
</feature>
<evidence type="ECO:0000313" key="8">
    <source>
        <dbReference type="EMBL" id="EDW39912.1"/>
    </source>
</evidence>
<dbReference type="Gene3D" id="3.30.160.60">
    <property type="entry name" value="Classic Zinc Finger"/>
    <property type="match status" value="1"/>
</dbReference>
<feature type="compositionally biased region" description="Pro residues" evidence="5">
    <location>
        <begin position="788"/>
        <end position="799"/>
    </location>
</feature>
<gene>
    <name evidence="8" type="primary">Dper\GL16373</name>
    <name evidence="8" type="ORF">Dper_GL16373</name>
</gene>
<dbReference type="SMR" id="B4GQP0"/>
<feature type="region of interest" description="Disordered" evidence="5">
    <location>
        <begin position="750"/>
        <end position="813"/>
    </location>
</feature>
<dbReference type="GO" id="GO:0008270">
    <property type="term" value="F:zinc ion binding"/>
    <property type="evidence" value="ECO:0007669"/>
    <property type="project" value="UniProtKB-KW"/>
</dbReference>
<dbReference type="InterPro" id="IPR013087">
    <property type="entry name" value="Znf_C2H2_type"/>
</dbReference>
<keyword evidence="3" id="KW-0863">Zinc-finger</keyword>
<dbReference type="PANTHER" id="PTHR23110">
    <property type="entry name" value="BTB DOMAIN TRANSCRIPTION FACTOR"/>
    <property type="match status" value="1"/>
</dbReference>
<feature type="compositionally biased region" description="Low complexity" evidence="5">
    <location>
        <begin position="359"/>
        <end position="369"/>
    </location>
</feature>
<dbReference type="GO" id="GO:0003006">
    <property type="term" value="P:developmental process involved in reproduction"/>
    <property type="evidence" value="ECO:0007669"/>
    <property type="project" value="UniProtKB-ARBA"/>
</dbReference>
<dbReference type="PROSITE" id="PS00028">
    <property type="entry name" value="ZINC_FINGER_C2H2_1"/>
    <property type="match status" value="1"/>
</dbReference>
<feature type="domain" description="BTB" evidence="6">
    <location>
        <begin position="32"/>
        <end position="98"/>
    </location>
</feature>
<feature type="compositionally biased region" description="Acidic residues" evidence="5">
    <location>
        <begin position="420"/>
        <end position="436"/>
    </location>
</feature>
<reference evidence="8 9" key="1">
    <citation type="journal article" date="2007" name="Nature">
        <title>Evolution of genes and genomes on the Drosophila phylogeny.</title>
        <authorList>
            <consortium name="Drosophila 12 Genomes Consortium"/>
            <person name="Clark A.G."/>
            <person name="Eisen M.B."/>
            <person name="Smith D.R."/>
            <person name="Bergman C.M."/>
            <person name="Oliver B."/>
            <person name="Markow T.A."/>
            <person name="Kaufman T.C."/>
            <person name="Kellis M."/>
            <person name="Gelbart W."/>
            <person name="Iyer V.N."/>
            <person name="Pollard D.A."/>
            <person name="Sackton T.B."/>
            <person name="Larracuente A.M."/>
            <person name="Singh N.D."/>
            <person name="Abad J.P."/>
            <person name="Abt D.N."/>
            <person name="Adryan B."/>
            <person name="Aguade M."/>
            <person name="Akashi H."/>
            <person name="Anderson W.W."/>
            <person name="Aquadro C.F."/>
            <person name="Ardell D.H."/>
            <person name="Arguello R."/>
            <person name="Artieri C.G."/>
            <person name="Barbash D.A."/>
            <person name="Barker D."/>
            <person name="Barsanti P."/>
            <person name="Batterham P."/>
            <person name="Batzoglou S."/>
            <person name="Begun D."/>
            <person name="Bhutkar A."/>
            <person name="Blanco E."/>
            <person name="Bosak S.A."/>
            <person name="Bradley R.K."/>
            <person name="Brand A.D."/>
            <person name="Brent M.R."/>
            <person name="Brooks A.N."/>
            <person name="Brown R.H."/>
            <person name="Butlin R.K."/>
            <person name="Caggese C."/>
            <person name="Calvi B.R."/>
            <person name="Bernardo de Carvalho A."/>
            <person name="Caspi A."/>
            <person name="Castrezana S."/>
            <person name="Celniker S.E."/>
            <person name="Chang J.L."/>
            <person name="Chapple C."/>
            <person name="Chatterji S."/>
            <person name="Chinwalla A."/>
            <person name="Civetta A."/>
            <person name="Clifton S.W."/>
            <person name="Comeron J.M."/>
            <person name="Costello J.C."/>
            <person name="Coyne J.A."/>
            <person name="Daub J."/>
            <person name="David R.G."/>
            <person name="Delcher A.L."/>
            <person name="Delehaunty K."/>
            <person name="Do C.B."/>
            <person name="Ebling H."/>
            <person name="Edwards K."/>
            <person name="Eickbush T."/>
            <person name="Evans J.D."/>
            <person name="Filipski A."/>
            <person name="Findeiss S."/>
            <person name="Freyhult E."/>
            <person name="Fulton L."/>
            <person name="Fulton R."/>
            <person name="Garcia A.C."/>
            <person name="Gardiner A."/>
            <person name="Garfield D.A."/>
            <person name="Garvin B.E."/>
            <person name="Gibson G."/>
            <person name="Gilbert D."/>
            <person name="Gnerre S."/>
            <person name="Godfrey J."/>
            <person name="Good R."/>
            <person name="Gotea V."/>
            <person name="Gravely B."/>
            <person name="Greenberg A.J."/>
            <person name="Griffiths-Jones S."/>
            <person name="Gross S."/>
            <person name="Guigo R."/>
            <person name="Gustafson E.A."/>
            <person name="Haerty W."/>
            <person name="Hahn M.W."/>
            <person name="Halligan D.L."/>
            <person name="Halpern A.L."/>
            <person name="Halter G.M."/>
            <person name="Han M.V."/>
            <person name="Heger A."/>
            <person name="Hillier L."/>
            <person name="Hinrichs A.S."/>
            <person name="Holmes I."/>
            <person name="Hoskins R.A."/>
            <person name="Hubisz M.J."/>
            <person name="Hultmark D."/>
            <person name="Huntley M.A."/>
            <person name="Jaffe D.B."/>
            <person name="Jagadeeshan S."/>
            <person name="Jeck W.R."/>
            <person name="Johnson J."/>
            <person name="Jones C.D."/>
            <person name="Jordan W.C."/>
            <person name="Karpen G.H."/>
            <person name="Kataoka E."/>
            <person name="Keightley P.D."/>
            <person name="Kheradpour P."/>
            <person name="Kirkness E.F."/>
            <person name="Koerich L.B."/>
            <person name="Kristiansen K."/>
            <person name="Kudrna D."/>
            <person name="Kulathinal R.J."/>
            <person name="Kumar S."/>
            <person name="Kwok R."/>
            <person name="Lander E."/>
            <person name="Langley C.H."/>
            <person name="Lapoint R."/>
            <person name="Lazzaro B.P."/>
            <person name="Lee S.J."/>
            <person name="Levesque L."/>
            <person name="Li R."/>
            <person name="Lin C.F."/>
            <person name="Lin M.F."/>
            <person name="Lindblad-Toh K."/>
            <person name="Llopart A."/>
            <person name="Long M."/>
            <person name="Low L."/>
            <person name="Lozovsky E."/>
            <person name="Lu J."/>
            <person name="Luo M."/>
            <person name="Machado C.A."/>
            <person name="Makalowski W."/>
            <person name="Marzo M."/>
            <person name="Matsuda M."/>
            <person name="Matzkin L."/>
            <person name="McAllister B."/>
            <person name="McBride C.S."/>
            <person name="McKernan B."/>
            <person name="McKernan K."/>
            <person name="Mendez-Lago M."/>
            <person name="Minx P."/>
            <person name="Mollenhauer M.U."/>
            <person name="Montooth K."/>
            <person name="Mount S.M."/>
            <person name="Mu X."/>
            <person name="Myers E."/>
            <person name="Negre B."/>
            <person name="Newfeld S."/>
            <person name="Nielsen R."/>
            <person name="Noor M.A."/>
            <person name="O'Grady P."/>
            <person name="Pachter L."/>
            <person name="Papaceit M."/>
            <person name="Parisi M.J."/>
            <person name="Parisi M."/>
            <person name="Parts L."/>
            <person name="Pedersen J.S."/>
            <person name="Pesole G."/>
            <person name="Phillippy A.M."/>
            <person name="Ponting C.P."/>
            <person name="Pop M."/>
            <person name="Porcelli D."/>
            <person name="Powell J.R."/>
            <person name="Prohaska S."/>
            <person name="Pruitt K."/>
            <person name="Puig M."/>
            <person name="Quesneville H."/>
            <person name="Ram K.R."/>
            <person name="Rand D."/>
            <person name="Rasmussen M.D."/>
            <person name="Reed L.K."/>
            <person name="Reenan R."/>
            <person name="Reily A."/>
            <person name="Remington K.A."/>
            <person name="Rieger T.T."/>
            <person name="Ritchie M.G."/>
            <person name="Robin C."/>
            <person name="Rogers Y.H."/>
            <person name="Rohde C."/>
            <person name="Rozas J."/>
            <person name="Rubenfield M.J."/>
            <person name="Ruiz A."/>
            <person name="Russo S."/>
            <person name="Salzberg S.L."/>
            <person name="Sanchez-Gracia A."/>
            <person name="Saranga D.J."/>
            <person name="Sato H."/>
            <person name="Schaeffer S.W."/>
            <person name="Schatz M.C."/>
            <person name="Schlenke T."/>
            <person name="Schwartz R."/>
            <person name="Segarra C."/>
            <person name="Singh R.S."/>
            <person name="Sirot L."/>
            <person name="Sirota M."/>
            <person name="Sisneros N.B."/>
            <person name="Smith C.D."/>
            <person name="Smith T.F."/>
            <person name="Spieth J."/>
            <person name="Stage D.E."/>
            <person name="Stark A."/>
            <person name="Stephan W."/>
            <person name="Strausberg R.L."/>
            <person name="Strempel S."/>
            <person name="Sturgill D."/>
            <person name="Sutton G."/>
            <person name="Sutton G.G."/>
            <person name="Tao W."/>
            <person name="Teichmann S."/>
            <person name="Tobari Y.N."/>
            <person name="Tomimura Y."/>
            <person name="Tsolas J.M."/>
            <person name="Valente V.L."/>
            <person name="Venter E."/>
            <person name="Venter J.C."/>
            <person name="Vicario S."/>
            <person name="Vieira F.G."/>
            <person name="Vilella A.J."/>
            <person name="Villasante A."/>
            <person name="Walenz B."/>
            <person name="Wang J."/>
            <person name="Wasserman M."/>
            <person name="Watts T."/>
            <person name="Wilson D."/>
            <person name="Wilson R.K."/>
            <person name="Wing R.A."/>
            <person name="Wolfner M.F."/>
            <person name="Wong A."/>
            <person name="Wong G.K."/>
            <person name="Wu C.I."/>
            <person name="Wu G."/>
            <person name="Yamamoto D."/>
            <person name="Yang H.P."/>
            <person name="Yang S.P."/>
            <person name="Yorke J.A."/>
            <person name="Yoshida K."/>
            <person name="Zdobnov E."/>
            <person name="Zhang P."/>
            <person name="Zhang Y."/>
            <person name="Zimin A.V."/>
            <person name="Baldwin J."/>
            <person name="Abdouelleil A."/>
            <person name="Abdulkadir J."/>
            <person name="Abebe A."/>
            <person name="Abera B."/>
            <person name="Abreu J."/>
            <person name="Acer S.C."/>
            <person name="Aftuck L."/>
            <person name="Alexander A."/>
            <person name="An P."/>
            <person name="Anderson E."/>
            <person name="Anderson S."/>
            <person name="Arachi H."/>
            <person name="Azer M."/>
            <person name="Bachantsang P."/>
            <person name="Barry A."/>
            <person name="Bayul T."/>
            <person name="Berlin A."/>
            <person name="Bessette D."/>
            <person name="Bloom T."/>
            <person name="Blye J."/>
            <person name="Boguslavskiy L."/>
            <person name="Bonnet C."/>
            <person name="Boukhgalter B."/>
            <person name="Bourzgui I."/>
            <person name="Brown A."/>
            <person name="Cahill P."/>
            <person name="Channer S."/>
            <person name="Cheshatsang Y."/>
            <person name="Chuda L."/>
            <person name="Citroen M."/>
            <person name="Collymore A."/>
            <person name="Cooke P."/>
            <person name="Costello M."/>
            <person name="D'Aco K."/>
            <person name="Daza R."/>
            <person name="De Haan G."/>
            <person name="DeGray S."/>
            <person name="DeMaso C."/>
            <person name="Dhargay N."/>
            <person name="Dooley K."/>
            <person name="Dooley E."/>
            <person name="Doricent M."/>
            <person name="Dorje P."/>
            <person name="Dorjee K."/>
            <person name="Dupes A."/>
            <person name="Elong R."/>
            <person name="Falk J."/>
            <person name="Farina A."/>
            <person name="Faro S."/>
            <person name="Ferguson D."/>
            <person name="Fisher S."/>
            <person name="Foley C.D."/>
            <person name="Franke A."/>
            <person name="Friedrich D."/>
            <person name="Gadbois L."/>
            <person name="Gearin G."/>
            <person name="Gearin C.R."/>
            <person name="Giannoukos G."/>
            <person name="Goode T."/>
            <person name="Graham J."/>
            <person name="Grandbois E."/>
            <person name="Grewal S."/>
            <person name="Gyaltsen K."/>
            <person name="Hafez N."/>
            <person name="Hagos B."/>
            <person name="Hall J."/>
            <person name="Henson C."/>
            <person name="Hollinger A."/>
            <person name="Honan T."/>
            <person name="Huard M.D."/>
            <person name="Hughes L."/>
            <person name="Hurhula B."/>
            <person name="Husby M.E."/>
            <person name="Kamat A."/>
            <person name="Kanga B."/>
            <person name="Kashin S."/>
            <person name="Khazanovich D."/>
            <person name="Kisner P."/>
            <person name="Lance K."/>
            <person name="Lara M."/>
            <person name="Lee W."/>
            <person name="Lennon N."/>
            <person name="Letendre F."/>
            <person name="LeVine R."/>
            <person name="Lipovsky A."/>
            <person name="Liu X."/>
            <person name="Liu J."/>
            <person name="Liu S."/>
            <person name="Lokyitsang T."/>
            <person name="Lokyitsang Y."/>
            <person name="Lubonja R."/>
            <person name="Lui A."/>
            <person name="MacDonald P."/>
            <person name="Magnisalis V."/>
            <person name="Maru K."/>
            <person name="Matthews C."/>
            <person name="McCusker W."/>
            <person name="McDonough S."/>
            <person name="Mehta T."/>
            <person name="Meldrim J."/>
            <person name="Meneus L."/>
            <person name="Mihai O."/>
            <person name="Mihalev A."/>
            <person name="Mihova T."/>
            <person name="Mittelman R."/>
            <person name="Mlenga V."/>
            <person name="Montmayeur A."/>
            <person name="Mulrain L."/>
            <person name="Navidi A."/>
            <person name="Naylor J."/>
            <person name="Negash T."/>
            <person name="Nguyen T."/>
            <person name="Nguyen N."/>
            <person name="Nicol R."/>
            <person name="Norbu C."/>
            <person name="Norbu N."/>
            <person name="Novod N."/>
            <person name="O'Neill B."/>
            <person name="Osman S."/>
            <person name="Markiewicz E."/>
            <person name="Oyono O.L."/>
            <person name="Patti C."/>
            <person name="Phunkhang P."/>
            <person name="Pierre F."/>
            <person name="Priest M."/>
            <person name="Raghuraman S."/>
            <person name="Rege F."/>
            <person name="Reyes R."/>
            <person name="Rise C."/>
            <person name="Rogov P."/>
            <person name="Ross K."/>
            <person name="Ryan E."/>
            <person name="Settipalli S."/>
            <person name="Shea T."/>
            <person name="Sherpa N."/>
            <person name="Shi L."/>
            <person name="Shih D."/>
            <person name="Sparrow T."/>
            <person name="Spaulding J."/>
            <person name="Stalker J."/>
            <person name="Stange-Thomann N."/>
            <person name="Stavropoulos S."/>
            <person name="Stone C."/>
            <person name="Strader C."/>
            <person name="Tesfaye S."/>
            <person name="Thomson T."/>
            <person name="Thoulutsang Y."/>
            <person name="Thoulutsang D."/>
            <person name="Topham K."/>
            <person name="Topping I."/>
            <person name="Tsamla T."/>
            <person name="Vassiliev H."/>
            <person name="Vo A."/>
            <person name="Wangchuk T."/>
            <person name="Wangdi T."/>
            <person name="Weiand M."/>
            <person name="Wilkinson J."/>
            <person name="Wilson A."/>
            <person name="Yadav S."/>
            <person name="Young G."/>
            <person name="Yu Q."/>
            <person name="Zembek L."/>
            <person name="Zhong D."/>
            <person name="Zimmer A."/>
            <person name="Zwirko Z."/>
            <person name="Jaffe D.B."/>
            <person name="Alvarez P."/>
            <person name="Brockman W."/>
            <person name="Butler J."/>
            <person name="Chin C."/>
            <person name="Gnerre S."/>
            <person name="Grabherr M."/>
            <person name="Kleber M."/>
            <person name="Mauceli E."/>
            <person name="MacCallum I."/>
        </authorList>
    </citation>
    <scope>NUCLEOTIDE SEQUENCE [LARGE SCALE GENOMIC DNA]</scope>
    <source>
        <strain evidence="9">MSH-3 / Tucson 14011-0111.49</strain>
    </source>
</reference>
<dbReference type="Pfam" id="PF00651">
    <property type="entry name" value="BTB"/>
    <property type="match status" value="1"/>
</dbReference>
<evidence type="ECO:0000256" key="4">
    <source>
        <dbReference type="SAM" id="Coils"/>
    </source>
</evidence>
<dbReference type="GO" id="GO:0048513">
    <property type="term" value="P:animal organ development"/>
    <property type="evidence" value="ECO:0007669"/>
    <property type="project" value="UniProtKB-ARBA"/>
</dbReference>
<feature type="region of interest" description="Disordered" evidence="5">
    <location>
        <begin position="682"/>
        <end position="720"/>
    </location>
</feature>
<feature type="compositionally biased region" description="Low complexity" evidence="5">
    <location>
        <begin position="682"/>
        <end position="701"/>
    </location>
</feature>
<organism evidence="9">
    <name type="scientific">Drosophila persimilis</name>
    <name type="common">Fruit fly</name>
    <dbReference type="NCBI Taxonomy" id="7234"/>
    <lineage>
        <taxon>Eukaryota</taxon>
        <taxon>Metazoa</taxon>
        <taxon>Ecdysozoa</taxon>
        <taxon>Arthropoda</taxon>
        <taxon>Hexapoda</taxon>
        <taxon>Insecta</taxon>
        <taxon>Pterygota</taxon>
        <taxon>Neoptera</taxon>
        <taxon>Endopterygota</taxon>
        <taxon>Diptera</taxon>
        <taxon>Brachycera</taxon>
        <taxon>Muscomorpha</taxon>
        <taxon>Ephydroidea</taxon>
        <taxon>Drosophilidae</taxon>
        <taxon>Drosophila</taxon>
        <taxon>Sophophora</taxon>
    </lineage>
</organism>
<feature type="region of interest" description="Disordered" evidence="5">
    <location>
        <begin position="606"/>
        <end position="649"/>
    </location>
</feature>
<evidence type="ECO:0000313" key="9">
    <source>
        <dbReference type="Proteomes" id="UP000008744"/>
    </source>
</evidence>
<evidence type="ECO:0000259" key="6">
    <source>
        <dbReference type="PROSITE" id="PS50097"/>
    </source>
</evidence>
<evidence type="ECO:0000256" key="3">
    <source>
        <dbReference type="PROSITE-ProRule" id="PRU00042"/>
    </source>
</evidence>
<dbReference type="SUPFAM" id="SSF54695">
    <property type="entry name" value="POZ domain"/>
    <property type="match status" value="1"/>
</dbReference>
<name>B4GQP0_DROPE</name>
<dbReference type="FunFam" id="3.30.710.10:FF:000156">
    <property type="entry name" value="Zinc finger protein chinmo"/>
    <property type="match status" value="1"/>
</dbReference>
<dbReference type="OrthoDB" id="10261408at2759"/>
<dbReference type="SMART" id="SM00225">
    <property type="entry name" value="BTB"/>
    <property type="match status" value="1"/>
</dbReference>
<feature type="region of interest" description="Disordered" evidence="5">
    <location>
        <begin position="283"/>
        <end position="304"/>
    </location>
</feature>
<keyword evidence="3" id="KW-0862">Zinc</keyword>
<keyword evidence="9" id="KW-1185">Reference proteome</keyword>
<dbReference type="InterPro" id="IPR051095">
    <property type="entry name" value="Dros_DevTransReg"/>
</dbReference>
<dbReference type="CDD" id="cd18315">
    <property type="entry name" value="BTB_POZ_BAB-like"/>
    <property type="match status" value="1"/>
</dbReference>
<keyword evidence="2" id="KW-0539">Nucleus</keyword>
<comment type="subcellular location">
    <subcellularLocation>
        <location evidence="1">Nucleus</location>
    </subcellularLocation>
</comment>
<keyword evidence="4" id="KW-0175">Coiled coil</keyword>
<accession>B4GQP0</accession>
<dbReference type="InterPro" id="IPR000210">
    <property type="entry name" value="BTB/POZ_dom"/>
</dbReference>
<evidence type="ECO:0000259" key="7">
    <source>
        <dbReference type="PROSITE" id="PS50157"/>
    </source>
</evidence>
<dbReference type="GO" id="GO:0048468">
    <property type="term" value="P:cell development"/>
    <property type="evidence" value="ECO:0007669"/>
    <property type="project" value="UniProtKB-ARBA"/>
</dbReference>
<feature type="region of interest" description="Disordered" evidence="5">
    <location>
        <begin position="325"/>
        <end position="464"/>
    </location>
</feature>
<dbReference type="HOGENOM" id="CLU_011721_3_0_1"/>
<evidence type="ECO:0000256" key="1">
    <source>
        <dbReference type="ARBA" id="ARBA00004123"/>
    </source>
</evidence>
<feature type="compositionally biased region" description="Polar residues" evidence="5">
    <location>
        <begin position="618"/>
        <end position="632"/>
    </location>
</feature>
<protein>
    <submittedName>
        <fullName evidence="8">GL16373</fullName>
    </submittedName>
</protein>
<feature type="compositionally biased region" description="Polar residues" evidence="5">
    <location>
        <begin position="121"/>
        <end position="140"/>
    </location>
</feature>
<dbReference type="STRING" id="7234.B4GQP0"/>
<dbReference type="GO" id="GO:0006357">
    <property type="term" value="P:regulation of transcription by RNA polymerase II"/>
    <property type="evidence" value="ECO:0007669"/>
    <property type="project" value="TreeGrafter"/>
</dbReference>
<dbReference type="AlphaFoldDB" id="B4GQP0"/>
<dbReference type="eggNOG" id="ENOG502RRBM">
    <property type="taxonomic scope" value="Eukaryota"/>
</dbReference>